<sequence length="101" mass="11448">LWSTAMAVQMGEARYRYGLEDSFEEGMKEGIIKGKAEGKVEGRIEGERQLLHSLMEAKYQEDCTAWLQSLTEDQLHIVSSLILKCDTLEAVKKQLHTADTM</sequence>
<accession>A0A099I1L6</accession>
<organism evidence="1 2">
    <name type="scientific">Clostridium innocuum</name>
    <dbReference type="NCBI Taxonomy" id="1522"/>
    <lineage>
        <taxon>Bacteria</taxon>
        <taxon>Bacillati</taxon>
        <taxon>Bacillota</taxon>
        <taxon>Clostridia</taxon>
        <taxon>Eubacteriales</taxon>
        <taxon>Clostridiaceae</taxon>
        <taxon>Clostridium</taxon>
    </lineage>
</organism>
<proteinExistence type="predicted"/>
<protein>
    <submittedName>
        <fullName evidence="1">Uncharacterized protein</fullName>
    </submittedName>
</protein>
<evidence type="ECO:0000313" key="1">
    <source>
        <dbReference type="EMBL" id="KGJ51610.1"/>
    </source>
</evidence>
<dbReference type="EMBL" id="JQIF01000105">
    <property type="protein sequence ID" value="KGJ51610.1"/>
    <property type="molecule type" value="Genomic_DNA"/>
</dbReference>
<name>A0A099I1L6_CLOIN</name>
<evidence type="ECO:0000313" key="2">
    <source>
        <dbReference type="Proteomes" id="UP000030008"/>
    </source>
</evidence>
<feature type="non-terminal residue" evidence="1">
    <location>
        <position position="1"/>
    </location>
</feature>
<reference evidence="1 2" key="1">
    <citation type="submission" date="2014-08" db="EMBL/GenBank/DDBJ databases">
        <title>Clostridium innocuum, an unnegligible vancomycin-resistant pathogen causing extra-intestinal infections.</title>
        <authorList>
            <person name="Feng Y."/>
            <person name="Chiu C.-H."/>
        </authorList>
    </citation>
    <scope>NUCLEOTIDE SEQUENCE [LARGE SCALE GENOMIC DNA]</scope>
    <source>
        <strain evidence="1 2">AN88</strain>
    </source>
</reference>
<dbReference type="Proteomes" id="UP000030008">
    <property type="component" value="Unassembled WGS sequence"/>
</dbReference>
<comment type="caution">
    <text evidence="1">The sequence shown here is derived from an EMBL/GenBank/DDBJ whole genome shotgun (WGS) entry which is preliminary data.</text>
</comment>
<dbReference type="AlphaFoldDB" id="A0A099I1L6"/>
<gene>
    <name evidence="1" type="ORF">CIAN88_19450</name>
</gene>